<gene>
    <name evidence="6" type="ORF">FDP22_24175</name>
</gene>
<evidence type="ECO:0000313" key="7">
    <source>
        <dbReference type="Proteomes" id="UP000305888"/>
    </source>
</evidence>
<keyword evidence="3" id="KW-0238">DNA-binding</keyword>
<evidence type="ECO:0000256" key="3">
    <source>
        <dbReference type="ARBA" id="ARBA00023125"/>
    </source>
</evidence>
<keyword evidence="4" id="KW-0804">Transcription</keyword>
<dbReference type="GO" id="GO:0003700">
    <property type="term" value="F:DNA-binding transcription factor activity"/>
    <property type="evidence" value="ECO:0007669"/>
    <property type="project" value="InterPro"/>
</dbReference>
<keyword evidence="6" id="KW-0614">Plasmid</keyword>
<protein>
    <submittedName>
        <fullName evidence="6">LysR family transcriptional regulator</fullName>
    </submittedName>
</protein>
<proteinExistence type="inferred from homology"/>
<dbReference type="InterPro" id="IPR036390">
    <property type="entry name" value="WH_DNA-bd_sf"/>
</dbReference>
<dbReference type="GO" id="GO:0043565">
    <property type="term" value="F:sequence-specific DNA binding"/>
    <property type="evidence" value="ECO:0007669"/>
    <property type="project" value="TreeGrafter"/>
</dbReference>
<dbReference type="AlphaFoldDB" id="A0A5B8FK19"/>
<dbReference type="FunFam" id="1.10.10.10:FF:000001">
    <property type="entry name" value="LysR family transcriptional regulator"/>
    <property type="match status" value="1"/>
</dbReference>
<dbReference type="GO" id="GO:0006351">
    <property type="term" value="P:DNA-templated transcription"/>
    <property type="evidence" value="ECO:0007669"/>
    <property type="project" value="TreeGrafter"/>
</dbReference>
<dbReference type="Gene3D" id="1.10.10.10">
    <property type="entry name" value="Winged helix-like DNA-binding domain superfamily/Winged helix DNA-binding domain"/>
    <property type="match status" value="1"/>
</dbReference>
<accession>A0A5B8FK19</accession>
<dbReference type="PANTHER" id="PTHR30537">
    <property type="entry name" value="HTH-TYPE TRANSCRIPTIONAL REGULATOR"/>
    <property type="match status" value="1"/>
</dbReference>
<dbReference type="RefSeq" id="WP_138578974.1">
    <property type="nucleotide sequence ID" value="NZ_CP040824.1"/>
</dbReference>
<evidence type="ECO:0000256" key="1">
    <source>
        <dbReference type="ARBA" id="ARBA00009437"/>
    </source>
</evidence>
<dbReference type="OrthoDB" id="9813056at2"/>
<evidence type="ECO:0000256" key="4">
    <source>
        <dbReference type="ARBA" id="ARBA00023163"/>
    </source>
</evidence>
<dbReference type="SUPFAM" id="SSF53850">
    <property type="entry name" value="Periplasmic binding protein-like II"/>
    <property type="match status" value="1"/>
</dbReference>
<dbReference type="Gene3D" id="3.40.190.290">
    <property type="match status" value="1"/>
</dbReference>
<dbReference type="EMBL" id="CP040824">
    <property type="protein sequence ID" value="QDL94958.1"/>
    <property type="molecule type" value="Genomic_DNA"/>
</dbReference>
<dbReference type="InterPro" id="IPR000847">
    <property type="entry name" value="LysR_HTH_N"/>
</dbReference>
<comment type="similarity">
    <text evidence="1">Belongs to the LysR transcriptional regulatory family.</text>
</comment>
<organism evidence="6 7">
    <name type="scientific">Paroceanicella profunda</name>
    <dbReference type="NCBI Taxonomy" id="2579971"/>
    <lineage>
        <taxon>Bacteria</taxon>
        <taxon>Pseudomonadati</taxon>
        <taxon>Pseudomonadota</taxon>
        <taxon>Alphaproteobacteria</taxon>
        <taxon>Rhodobacterales</taxon>
        <taxon>Paracoccaceae</taxon>
        <taxon>Paroceanicella</taxon>
    </lineage>
</organism>
<dbReference type="InterPro" id="IPR058163">
    <property type="entry name" value="LysR-type_TF_proteobact-type"/>
</dbReference>
<dbReference type="KEGG" id="ppru:FDP22_24175"/>
<geneLocation type="plasmid" evidence="7">
    <name>pd4m1f</name>
</geneLocation>
<dbReference type="PANTHER" id="PTHR30537:SF81">
    <property type="entry name" value="TRANSCRIPTIONAL REGULATOR-RELATED"/>
    <property type="match status" value="1"/>
</dbReference>
<evidence type="ECO:0000259" key="5">
    <source>
        <dbReference type="PROSITE" id="PS50931"/>
    </source>
</evidence>
<name>A0A5B8FK19_9RHOB</name>
<dbReference type="Pfam" id="PF00126">
    <property type="entry name" value="HTH_1"/>
    <property type="match status" value="1"/>
</dbReference>
<dbReference type="CDD" id="cd08422">
    <property type="entry name" value="PBP2_CrgA_like"/>
    <property type="match status" value="1"/>
</dbReference>
<dbReference type="PROSITE" id="PS50931">
    <property type="entry name" value="HTH_LYSR"/>
    <property type="match status" value="1"/>
</dbReference>
<dbReference type="Pfam" id="PF03466">
    <property type="entry name" value="LysR_substrate"/>
    <property type="match status" value="1"/>
</dbReference>
<evidence type="ECO:0000256" key="2">
    <source>
        <dbReference type="ARBA" id="ARBA00023015"/>
    </source>
</evidence>
<dbReference type="Proteomes" id="UP000305888">
    <property type="component" value="Plasmid pD4M1F"/>
</dbReference>
<dbReference type="SUPFAM" id="SSF46785">
    <property type="entry name" value="Winged helix' DNA-binding domain"/>
    <property type="match status" value="1"/>
</dbReference>
<reference evidence="6 7" key="1">
    <citation type="submission" date="2019-06" db="EMBL/GenBank/DDBJ databases">
        <title>Genome sequence of Rhodobacteraceae bacterium D4M1.</title>
        <authorList>
            <person name="Cao J."/>
        </authorList>
    </citation>
    <scope>NUCLEOTIDE SEQUENCE [LARGE SCALE GENOMIC DNA]</scope>
    <source>
        <strain evidence="6 7">D4M1</strain>
        <plasmid evidence="7">pd4m1f</plasmid>
    </source>
</reference>
<keyword evidence="7" id="KW-1185">Reference proteome</keyword>
<evidence type="ECO:0000313" key="6">
    <source>
        <dbReference type="EMBL" id="QDL94958.1"/>
    </source>
</evidence>
<dbReference type="InterPro" id="IPR036388">
    <property type="entry name" value="WH-like_DNA-bd_sf"/>
</dbReference>
<dbReference type="InterPro" id="IPR005119">
    <property type="entry name" value="LysR_subst-bd"/>
</dbReference>
<sequence length="297" mass="32259">MKLDGISAFVATIEAGSISGAARRLGLAKSVVSERLVELERTLGARLVQRTTRRLSLTSDGESFLPRARRILAEVAEAAAEITERSGSIAGPLRLSAPVSFGVLHLSTAICAFLADHPEIDLTLDLDDRFVDVAADGYDAVIRHGPVLDTRLVARRLAVTRRTLVAAPAYLERSGTPRSPADLQAHCGILYSNRDGDWRFSGEAGWTVVRPRSCLRVNNGLFMRHATLAGHGIALLPTFFTYEDVAAGRLVQIDIGSQAEGAELFLCYPLQRTSSARVHALYESLRRQIGDPPCWDA</sequence>
<keyword evidence="2" id="KW-0805">Transcription regulation</keyword>
<feature type="domain" description="HTH lysR-type" evidence="5">
    <location>
        <begin position="1"/>
        <end position="58"/>
    </location>
</feature>